<sequence length="63" mass="6395">MSSTTDKIKGVANEAAGTIKEGAGKAVGNPNLEVEGAAQKLKGEVQQTVSKAKDAVKNVIDKA</sequence>
<dbReference type="InterPro" id="IPR008462">
    <property type="entry name" value="CsbD"/>
</dbReference>
<proteinExistence type="inferred from homology"/>
<keyword evidence="3" id="KW-0614">Plasmid</keyword>
<evidence type="ECO:0000256" key="1">
    <source>
        <dbReference type="ARBA" id="ARBA00009129"/>
    </source>
</evidence>
<evidence type="ECO:0000313" key="4">
    <source>
        <dbReference type="Proteomes" id="UP001626536"/>
    </source>
</evidence>
<gene>
    <name evidence="3" type="ORF">RZS28_19315</name>
</gene>
<feature type="domain" description="CsbD-like" evidence="2">
    <location>
        <begin position="6"/>
        <end position="57"/>
    </location>
</feature>
<organism evidence="3 4">
    <name type="scientific">Methylocapsa polymorpha</name>
    <dbReference type="NCBI Taxonomy" id="3080828"/>
    <lineage>
        <taxon>Bacteria</taxon>
        <taxon>Pseudomonadati</taxon>
        <taxon>Pseudomonadota</taxon>
        <taxon>Alphaproteobacteria</taxon>
        <taxon>Hyphomicrobiales</taxon>
        <taxon>Beijerinckiaceae</taxon>
        <taxon>Methylocapsa</taxon>
    </lineage>
</organism>
<dbReference type="Gene3D" id="1.10.1470.10">
    <property type="entry name" value="YjbJ"/>
    <property type="match status" value="1"/>
</dbReference>
<dbReference type="EMBL" id="CP136863">
    <property type="protein sequence ID" value="WOJ91615.1"/>
    <property type="molecule type" value="Genomic_DNA"/>
</dbReference>
<keyword evidence="4" id="KW-1185">Reference proteome</keyword>
<name>A0ABZ0HXG8_9HYPH</name>
<dbReference type="InterPro" id="IPR036629">
    <property type="entry name" value="YjbJ_sf"/>
</dbReference>
<dbReference type="Pfam" id="PF05532">
    <property type="entry name" value="CsbD"/>
    <property type="match status" value="1"/>
</dbReference>
<reference evidence="3 4" key="1">
    <citation type="submission" date="2023-10" db="EMBL/GenBank/DDBJ databases">
        <title>Novel methanotroph of the genus Methylocapsa from a subarctic wetland.</title>
        <authorList>
            <person name="Belova S.E."/>
            <person name="Oshkin I.Y."/>
            <person name="Miroshnikov K."/>
            <person name="Dedysh S.N."/>
        </authorList>
    </citation>
    <scope>NUCLEOTIDE SEQUENCE [LARGE SCALE GENOMIC DNA]</scope>
    <source>
        <strain evidence="3 4">RX1</strain>
        <plasmid evidence="3 4">pRX1</plasmid>
    </source>
</reference>
<accession>A0ABZ0HXG8</accession>
<dbReference type="SUPFAM" id="SSF69047">
    <property type="entry name" value="Hypothetical protein YjbJ"/>
    <property type="match status" value="1"/>
</dbReference>
<evidence type="ECO:0000313" key="3">
    <source>
        <dbReference type="EMBL" id="WOJ91615.1"/>
    </source>
</evidence>
<geneLocation type="plasmid" evidence="3 4">
    <name>pRX1</name>
</geneLocation>
<dbReference type="Proteomes" id="UP001626536">
    <property type="component" value="Plasmid pRX1"/>
</dbReference>
<protein>
    <submittedName>
        <fullName evidence="3">CsbD family protein</fullName>
    </submittedName>
</protein>
<comment type="similarity">
    <text evidence="1">Belongs to the UPF0337 (CsbD) family.</text>
</comment>
<evidence type="ECO:0000259" key="2">
    <source>
        <dbReference type="Pfam" id="PF05532"/>
    </source>
</evidence>
<dbReference type="RefSeq" id="WP_318655040.1">
    <property type="nucleotide sequence ID" value="NZ_CP136863.1"/>
</dbReference>